<dbReference type="OrthoDB" id="8064436at2759"/>
<feature type="coiled-coil region" evidence="1">
    <location>
        <begin position="124"/>
        <end position="165"/>
    </location>
</feature>
<dbReference type="GO" id="GO:0005958">
    <property type="term" value="C:DNA-dependent protein kinase-DNA ligase 4 complex"/>
    <property type="evidence" value="ECO:0007669"/>
    <property type="project" value="TreeGrafter"/>
</dbReference>
<dbReference type="GO" id="GO:0006303">
    <property type="term" value="P:double-strand break repair via nonhomologous end joining"/>
    <property type="evidence" value="ECO:0007669"/>
    <property type="project" value="TreeGrafter"/>
</dbReference>
<feature type="region of interest" description="Disordered" evidence="2">
    <location>
        <begin position="198"/>
        <end position="308"/>
    </location>
</feature>
<dbReference type="PANTHER" id="PTHR28559">
    <property type="entry name" value="DNA REPAIR PROTEIN XRCC4"/>
    <property type="match status" value="1"/>
</dbReference>
<organism evidence="3 4">
    <name type="scientific">Sitophilus oryzae</name>
    <name type="common">Rice weevil</name>
    <name type="synonym">Curculio oryzae</name>
    <dbReference type="NCBI Taxonomy" id="7048"/>
    <lineage>
        <taxon>Eukaryota</taxon>
        <taxon>Metazoa</taxon>
        <taxon>Ecdysozoa</taxon>
        <taxon>Arthropoda</taxon>
        <taxon>Hexapoda</taxon>
        <taxon>Insecta</taxon>
        <taxon>Pterygota</taxon>
        <taxon>Neoptera</taxon>
        <taxon>Endopterygota</taxon>
        <taxon>Coleoptera</taxon>
        <taxon>Polyphaga</taxon>
        <taxon>Cucujiformia</taxon>
        <taxon>Curculionidae</taxon>
        <taxon>Dryophthorinae</taxon>
        <taxon>Sitophilus</taxon>
    </lineage>
</organism>
<dbReference type="SUPFAM" id="SSF58022">
    <property type="entry name" value="XRCC4, C-terminal oligomerization domain"/>
    <property type="match status" value="1"/>
</dbReference>
<feature type="compositionally biased region" description="Basic and acidic residues" evidence="2">
    <location>
        <begin position="326"/>
        <end position="337"/>
    </location>
</feature>
<accession>A0A6J2YIV4</accession>
<reference evidence="4" key="1">
    <citation type="submission" date="2025-08" db="UniProtKB">
        <authorList>
            <consortium name="RefSeq"/>
        </authorList>
    </citation>
    <scope>IDENTIFICATION</scope>
    <source>
        <tissue evidence="4">Gonads</tissue>
    </source>
</reference>
<evidence type="ECO:0000313" key="4">
    <source>
        <dbReference type="RefSeq" id="XP_030763322.1"/>
    </source>
</evidence>
<feature type="compositionally biased region" description="Polar residues" evidence="2">
    <location>
        <begin position="288"/>
        <end position="299"/>
    </location>
</feature>
<dbReference type="InterPro" id="IPR010585">
    <property type="entry name" value="DNA_repair_prot_XRCC4"/>
</dbReference>
<dbReference type="GO" id="GO:0032807">
    <property type="term" value="C:DNA ligase IV complex"/>
    <property type="evidence" value="ECO:0007669"/>
    <property type="project" value="TreeGrafter"/>
</dbReference>
<keyword evidence="1" id="KW-0175">Coiled coil</keyword>
<evidence type="ECO:0000313" key="3">
    <source>
        <dbReference type="Proteomes" id="UP000504635"/>
    </source>
</evidence>
<dbReference type="Gene3D" id="1.20.5.370">
    <property type="match status" value="1"/>
</dbReference>
<dbReference type="GO" id="GO:0006310">
    <property type="term" value="P:DNA recombination"/>
    <property type="evidence" value="ECO:0007669"/>
    <property type="project" value="InterPro"/>
</dbReference>
<dbReference type="RefSeq" id="XP_030763322.1">
    <property type="nucleotide sequence ID" value="XM_030907462.1"/>
</dbReference>
<feature type="compositionally biased region" description="Basic and acidic residues" evidence="2">
    <location>
        <begin position="251"/>
        <end position="260"/>
    </location>
</feature>
<dbReference type="GeneID" id="115887929"/>
<dbReference type="GO" id="GO:0010165">
    <property type="term" value="P:response to X-ray"/>
    <property type="evidence" value="ECO:0007669"/>
    <property type="project" value="TreeGrafter"/>
</dbReference>
<gene>
    <name evidence="4" type="primary">LOC115887929</name>
</gene>
<evidence type="ECO:0000256" key="2">
    <source>
        <dbReference type="SAM" id="MobiDB-lite"/>
    </source>
</evidence>
<dbReference type="InParanoid" id="A0A6J2YIV4"/>
<dbReference type="PANTHER" id="PTHR28559:SF1">
    <property type="entry name" value="DNA REPAIR PROTEIN XRCC4"/>
    <property type="match status" value="1"/>
</dbReference>
<protein>
    <submittedName>
        <fullName evidence="4">Uncharacterized protein LOC115887929</fullName>
    </submittedName>
</protein>
<feature type="region of interest" description="Disordered" evidence="2">
    <location>
        <begin position="320"/>
        <end position="349"/>
    </location>
</feature>
<dbReference type="InterPro" id="IPR014751">
    <property type="entry name" value="XRCC4-like_C"/>
</dbReference>
<evidence type="ECO:0000256" key="1">
    <source>
        <dbReference type="SAM" id="Coils"/>
    </source>
</evidence>
<feature type="compositionally biased region" description="Acidic residues" evidence="2">
    <location>
        <begin position="224"/>
        <end position="238"/>
    </location>
</feature>
<dbReference type="GO" id="GO:0003677">
    <property type="term" value="F:DNA binding"/>
    <property type="evidence" value="ECO:0007669"/>
    <property type="project" value="InterPro"/>
</dbReference>
<dbReference type="KEGG" id="soy:115887929"/>
<sequence>MEQYWHTVSSAGTFQFKIRPVFGIDSLNLQIFEPKQAWSANIKKNVLEEQSKKHQTEVSSYLNNVKNYLKHHSDDVELKFVEGHFTVHVLLKNKMKLLYFEATMLKTDFGTSLFEVTDNFYENNTKHLKELMELKNQNSKLKENNERLKIKLEEFVERKNKDEQELLSKFLMLLNEKKRQIQHLNDLLLAFKKGRPVTNPVKPTKIGKKSGKNKPVPQTPISESESEDSNNTDYETDSDSSSNEDQPVIVESKKKLEIEPKPSTSKTKFCFDDDSPPLPSLTKRLRISSDSSLNTTPENTKCEKSKGEIVESESAKAISTTIENTKTSKEEIVESKSAKAPSSDFMEESPTVDFNTQELLDNM</sequence>
<dbReference type="Proteomes" id="UP000504635">
    <property type="component" value="Unplaced"/>
</dbReference>
<keyword evidence="3" id="KW-1185">Reference proteome</keyword>
<name>A0A6J2YIV4_SITOR</name>
<proteinExistence type="predicted"/>
<dbReference type="AlphaFoldDB" id="A0A6J2YIV4"/>